<name>A0ACB8EVU6_9SAUR</name>
<organism evidence="1 2">
    <name type="scientific">Sphaerodactylus townsendi</name>
    <dbReference type="NCBI Taxonomy" id="933632"/>
    <lineage>
        <taxon>Eukaryota</taxon>
        <taxon>Metazoa</taxon>
        <taxon>Chordata</taxon>
        <taxon>Craniata</taxon>
        <taxon>Vertebrata</taxon>
        <taxon>Euteleostomi</taxon>
        <taxon>Lepidosauria</taxon>
        <taxon>Squamata</taxon>
        <taxon>Bifurcata</taxon>
        <taxon>Gekkota</taxon>
        <taxon>Sphaerodactylidae</taxon>
        <taxon>Sphaerodactylus</taxon>
    </lineage>
</organism>
<sequence>MASRGLRLRGAASFLLLAAWLAAASAESYQKFLREHFDFPPSEVPNPDRYCDLLMKRRHMATPHHCKHLNTFVHADTPRIIEVCGDGGAPTTGDLRESADVFPLTLCKLQRGSWAPDCKYEVTRNVERIVIACEDGFPVHLETEVQN</sequence>
<proteinExistence type="predicted"/>
<keyword evidence="2" id="KW-1185">Reference proteome</keyword>
<reference evidence="1" key="1">
    <citation type="submission" date="2021-08" db="EMBL/GenBank/DDBJ databases">
        <title>The first chromosome-level gecko genome reveals the dynamic sex chromosomes of Neotropical dwarf geckos (Sphaerodactylidae: Sphaerodactylus).</title>
        <authorList>
            <person name="Pinto B.J."/>
            <person name="Keating S.E."/>
            <person name="Gamble T."/>
        </authorList>
    </citation>
    <scope>NUCLEOTIDE SEQUENCE</scope>
    <source>
        <strain evidence="1">TG3544</strain>
    </source>
</reference>
<dbReference type="EMBL" id="CM037628">
    <property type="protein sequence ID" value="KAH7997089.1"/>
    <property type="molecule type" value="Genomic_DNA"/>
</dbReference>
<accession>A0ACB8EVU6</accession>
<protein>
    <submittedName>
        <fullName evidence="1">Uncharacterized protein</fullName>
    </submittedName>
</protein>
<evidence type="ECO:0000313" key="1">
    <source>
        <dbReference type="EMBL" id="KAH7997089.1"/>
    </source>
</evidence>
<dbReference type="Proteomes" id="UP000827872">
    <property type="component" value="Linkage Group LG15"/>
</dbReference>
<evidence type="ECO:0000313" key="2">
    <source>
        <dbReference type="Proteomes" id="UP000827872"/>
    </source>
</evidence>
<gene>
    <name evidence="1" type="ORF">K3G42_013232</name>
</gene>
<comment type="caution">
    <text evidence="1">The sequence shown here is derived from an EMBL/GenBank/DDBJ whole genome shotgun (WGS) entry which is preliminary data.</text>
</comment>